<accession>A0A7D5Z1I5</accession>
<dbReference type="RefSeq" id="XP_065985782.1">
    <property type="nucleotide sequence ID" value="XM_066129666.1"/>
</dbReference>
<sequence>MPLQIMLKLYRCESINSKVVVSSGTSSLDEESLLGEKYESLIRERTVYLMDKETSAPAGTVLLSYVVAKPFPGLQKPSTSNQTDLKTLSFNLLGIEDADRMYQVGHFSDLEKIRSRYVELW</sequence>
<gene>
    <name evidence="2" type="ORF">G6M90_00g009290</name>
</gene>
<reference evidence="2 3" key="1">
    <citation type="submission" date="2020-07" db="EMBL/GenBank/DDBJ databases">
        <title>Telomere length de novo assembly of all 7 chromosomes of the fungus, Metarhizium brunneum, using a novel assembly pipeline.</title>
        <authorList>
            <person name="Saud z."/>
            <person name="Kortsinoglou A."/>
            <person name="Kouvelis V.N."/>
            <person name="Butt T.M."/>
        </authorList>
    </citation>
    <scope>NUCLEOTIDE SEQUENCE [LARGE SCALE GENOMIC DNA]</scope>
    <source>
        <strain evidence="2 3">4556</strain>
    </source>
</reference>
<name>A0A7D5Z1I5_9HYPO</name>
<dbReference type="Pfam" id="PF25329">
    <property type="entry name" value="C2_GDE1"/>
    <property type="match status" value="1"/>
</dbReference>
<proteinExistence type="predicted"/>
<dbReference type="OrthoDB" id="4956549at2759"/>
<feature type="domain" description="GPCPD1-like C2" evidence="1">
    <location>
        <begin position="3"/>
        <end position="71"/>
    </location>
</feature>
<dbReference type="GeneID" id="90967440"/>
<evidence type="ECO:0000313" key="2">
    <source>
        <dbReference type="EMBL" id="QLI64528.1"/>
    </source>
</evidence>
<protein>
    <recommendedName>
        <fullName evidence="1">GPCPD1-like C2 domain-containing protein</fullName>
    </recommendedName>
</protein>
<dbReference type="KEGG" id="mbrn:90967440"/>
<evidence type="ECO:0000259" key="1">
    <source>
        <dbReference type="Pfam" id="PF25329"/>
    </source>
</evidence>
<dbReference type="EMBL" id="CP058932">
    <property type="protein sequence ID" value="QLI64528.1"/>
    <property type="molecule type" value="Genomic_DNA"/>
</dbReference>
<dbReference type="AlphaFoldDB" id="A0A7D5Z1I5"/>
<dbReference type="Proteomes" id="UP000510686">
    <property type="component" value="Chromosome 1"/>
</dbReference>
<keyword evidence="3" id="KW-1185">Reference proteome</keyword>
<evidence type="ECO:0000313" key="3">
    <source>
        <dbReference type="Proteomes" id="UP000510686"/>
    </source>
</evidence>
<dbReference type="InterPro" id="IPR057506">
    <property type="entry name" value="C2_GPCPD1"/>
</dbReference>
<organism evidence="2 3">
    <name type="scientific">Metarhizium brunneum</name>
    <dbReference type="NCBI Taxonomy" id="500148"/>
    <lineage>
        <taxon>Eukaryota</taxon>
        <taxon>Fungi</taxon>
        <taxon>Dikarya</taxon>
        <taxon>Ascomycota</taxon>
        <taxon>Pezizomycotina</taxon>
        <taxon>Sordariomycetes</taxon>
        <taxon>Hypocreomycetidae</taxon>
        <taxon>Hypocreales</taxon>
        <taxon>Clavicipitaceae</taxon>
        <taxon>Metarhizium</taxon>
    </lineage>
</organism>